<dbReference type="RefSeq" id="WP_169659572.1">
    <property type="nucleotide sequence ID" value="NZ_JABANE010000095.1"/>
</dbReference>
<comment type="caution">
    <text evidence="2">The sequence shown here is derived from an EMBL/GenBank/DDBJ whole genome shotgun (WGS) entry which is preliminary data.</text>
</comment>
<dbReference type="PANTHER" id="PTHR30595:SF6">
    <property type="entry name" value="SCHLAFEN ALBA-2 DOMAIN-CONTAINING PROTEIN"/>
    <property type="match status" value="1"/>
</dbReference>
<gene>
    <name evidence="2" type="ORF">HHU12_25540</name>
</gene>
<feature type="domain" description="Schlafen AlbA-2" evidence="1">
    <location>
        <begin position="20"/>
        <end position="138"/>
    </location>
</feature>
<organism evidence="2 3">
    <name type="scientific">Flammeovirga aprica JL-4</name>
    <dbReference type="NCBI Taxonomy" id="694437"/>
    <lineage>
        <taxon>Bacteria</taxon>
        <taxon>Pseudomonadati</taxon>
        <taxon>Bacteroidota</taxon>
        <taxon>Cytophagia</taxon>
        <taxon>Cytophagales</taxon>
        <taxon>Flammeovirgaceae</taxon>
        <taxon>Flammeovirga</taxon>
    </lineage>
</organism>
<protein>
    <submittedName>
        <fullName evidence="2">ATP-binding protein</fullName>
    </submittedName>
</protein>
<keyword evidence="3" id="KW-1185">Reference proteome</keyword>
<dbReference type="PANTHER" id="PTHR30595">
    <property type="entry name" value="GLPR-RELATED TRANSCRIPTIONAL REPRESSOR"/>
    <property type="match status" value="1"/>
</dbReference>
<dbReference type="Pfam" id="PF04326">
    <property type="entry name" value="SLFN_AlbA_2"/>
    <property type="match status" value="1"/>
</dbReference>
<keyword evidence="2" id="KW-0547">Nucleotide-binding</keyword>
<name>A0A7X9RZ06_9BACT</name>
<dbReference type="EMBL" id="JABANE010000095">
    <property type="protein sequence ID" value="NME71355.1"/>
    <property type="molecule type" value="Genomic_DNA"/>
</dbReference>
<dbReference type="GO" id="GO:0005524">
    <property type="term" value="F:ATP binding"/>
    <property type="evidence" value="ECO:0007669"/>
    <property type="project" value="UniProtKB-KW"/>
</dbReference>
<accession>A0A7X9RZ06</accession>
<evidence type="ECO:0000313" key="3">
    <source>
        <dbReference type="Proteomes" id="UP000576082"/>
    </source>
</evidence>
<dbReference type="Gene3D" id="3.30.950.30">
    <property type="entry name" value="Schlafen, AAA domain"/>
    <property type="match status" value="1"/>
</dbReference>
<dbReference type="AlphaFoldDB" id="A0A7X9RZ06"/>
<keyword evidence="2" id="KW-0067">ATP-binding</keyword>
<proteinExistence type="predicted"/>
<reference evidence="2 3" key="1">
    <citation type="submission" date="2020-04" db="EMBL/GenBank/DDBJ databases">
        <title>Flammeovirga sp. SR4, a novel species isolated from seawater.</title>
        <authorList>
            <person name="Wang X."/>
        </authorList>
    </citation>
    <scope>NUCLEOTIDE SEQUENCE [LARGE SCALE GENOMIC DNA]</scope>
    <source>
        <strain evidence="2 3">ATCC 23126</strain>
    </source>
</reference>
<evidence type="ECO:0000259" key="1">
    <source>
        <dbReference type="Pfam" id="PF04326"/>
    </source>
</evidence>
<dbReference type="Proteomes" id="UP000576082">
    <property type="component" value="Unassembled WGS sequence"/>
</dbReference>
<dbReference type="InterPro" id="IPR007421">
    <property type="entry name" value="Schlafen_AlbA_2_dom"/>
</dbReference>
<dbReference type="InterPro" id="IPR038461">
    <property type="entry name" value="Schlafen_AlbA_2_dom_sf"/>
</dbReference>
<evidence type="ECO:0000313" key="2">
    <source>
        <dbReference type="EMBL" id="NME71355.1"/>
    </source>
</evidence>
<sequence length="222" mass="25802">MKTKQKLDYKFLKQLVKQGEGQTIEFKKKAADPIKIMKEVVAFANREGGYLIVGVTDNGRIDGFIDIEGEKFVLEKAIQERISEKINYTIHEVSISSTHQVLVFEIEPNEKKPVFLWYNLKRKSGRAYIRVVDKSIQMSRLIRRLLKEKSKNEVNTLEYGENERLVLQMLDQSKHITLSGFIKVSKLEEHEAMDVLIKMCLTNVIIPMPMDPEDRFIMNIVN</sequence>